<evidence type="ECO:0000256" key="8">
    <source>
        <dbReference type="ARBA" id="ARBA00023237"/>
    </source>
</evidence>
<organism evidence="11">
    <name type="scientific">mine drainage metagenome</name>
    <dbReference type="NCBI Taxonomy" id="410659"/>
    <lineage>
        <taxon>unclassified sequences</taxon>
        <taxon>metagenomes</taxon>
        <taxon>ecological metagenomes</taxon>
    </lineage>
</organism>
<keyword evidence="4" id="KW-0732">Signal</keyword>
<gene>
    <name evidence="11" type="ORF">CARN4_1161</name>
</gene>
<keyword evidence="8" id="KW-0998">Cell outer membrane</keyword>
<reference evidence="11" key="1">
    <citation type="submission" date="2009-10" db="EMBL/GenBank/DDBJ databases">
        <title>Diversity of trophic interactions inside an arsenic-rich microbial ecosystem.</title>
        <authorList>
            <person name="Bertin P.N."/>
            <person name="Heinrich-Salmeron A."/>
            <person name="Pelletier E."/>
            <person name="Goulhen-Chollet F."/>
            <person name="Arsene-Ploetze F."/>
            <person name="Gallien S."/>
            <person name="Calteau A."/>
            <person name="Vallenet D."/>
            <person name="Casiot C."/>
            <person name="Chane-Woon-Ming B."/>
            <person name="Giloteaux L."/>
            <person name="Barakat M."/>
            <person name="Bonnefoy V."/>
            <person name="Bruneel O."/>
            <person name="Chandler M."/>
            <person name="Cleiss J."/>
            <person name="Duran R."/>
            <person name="Elbaz-Poulichet F."/>
            <person name="Fonknechten N."/>
            <person name="Lauga B."/>
            <person name="Mornico D."/>
            <person name="Ortet P."/>
            <person name="Schaeffer C."/>
            <person name="Siguier P."/>
            <person name="Alexander Thil Smith A."/>
            <person name="Van Dorsselaer A."/>
            <person name="Weissenbach J."/>
            <person name="Medigue C."/>
            <person name="Le Paslier D."/>
        </authorList>
    </citation>
    <scope>NUCLEOTIDE SEQUENCE</scope>
</reference>
<dbReference type="Gene3D" id="2.40.170.20">
    <property type="entry name" value="TonB-dependent receptor, beta-barrel domain"/>
    <property type="match status" value="1"/>
</dbReference>
<dbReference type="SUPFAM" id="SSF49452">
    <property type="entry name" value="Starch-binding domain-like"/>
    <property type="match status" value="1"/>
</dbReference>
<dbReference type="InterPro" id="IPR036942">
    <property type="entry name" value="Beta-barrel_TonB_sf"/>
</dbReference>
<dbReference type="InterPro" id="IPR013784">
    <property type="entry name" value="Carb-bd-like_fold"/>
</dbReference>
<keyword evidence="6" id="KW-0472">Membrane</keyword>
<dbReference type="GO" id="GO:0044718">
    <property type="term" value="P:siderophore transmembrane transport"/>
    <property type="evidence" value="ECO:0007669"/>
    <property type="project" value="TreeGrafter"/>
</dbReference>
<feature type="domain" description="TonB-dependent receptor plug" evidence="10">
    <location>
        <begin position="126"/>
        <end position="222"/>
    </location>
</feature>
<evidence type="ECO:0000313" key="11">
    <source>
        <dbReference type="EMBL" id="CBI02499.1"/>
    </source>
</evidence>
<evidence type="ECO:0000256" key="6">
    <source>
        <dbReference type="ARBA" id="ARBA00023136"/>
    </source>
</evidence>
<dbReference type="PROSITE" id="PS52016">
    <property type="entry name" value="TONB_DEPENDENT_REC_3"/>
    <property type="match status" value="1"/>
</dbReference>
<dbReference type="GO" id="GO:0015344">
    <property type="term" value="F:siderophore uptake transmembrane transporter activity"/>
    <property type="evidence" value="ECO:0007669"/>
    <property type="project" value="TreeGrafter"/>
</dbReference>
<comment type="subcellular location">
    <subcellularLocation>
        <location evidence="1">Cell outer membrane</location>
        <topology evidence="1">Multi-pass membrane protein</topology>
    </subcellularLocation>
</comment>
<evidence type="ECO:0000259" key="10">
    <source>
        <dbReference type="Pfam" id="PF07715"/>
    </source>
</evidence>
<evidence type="ECO:0000259" key="9">
    <source>
        <dbReference type="Pfam" id="PF00593"/>
    </source>
</evidence>
<keyword evidence="5" id="KW-0798">TonB box</keyword>
<dbReference type="AlphaFoldDB" id="E6Q5N0"/>
<dbReference type="InterPro" id="IPR037066">
    <property type="entry name" value="Plug_dom_sf"/>
</dbReference>
<dbReference type="Pfam" id="PF07715">
    <property type="entry name" value="Plug"/>
    <property type="match status" value="1"/>
</dbReference>
<keyword evidence="2" id="KW-0813">Transport</keyword>
<dbReference type="GO" id="GO:0009279">
    <property type="term" value="C:cell outer membrane"/>
    <property type="evidence" value="ECO:0007669"/>
    <property type="project" value="UniProtKB-SubCell"/>
</dbReference>
<protein>
    <recommendedName>
        <fullName evidence="12">TonB-dependent receptor</fullName>
    </recommendedName>
</protein>
<evidence type="ECO:0008006" key="12">
    <source>
        <dbReference type="Google" id="ProtNLM"/>
    </source>
</evidence>
<dbReference type="GO" id="GO:0030246">
    <property type="term" value="F:carbohydrate binding"/>
    <property type="evidence" value="ECO:0007669"/>
    <property type="project" value="InterPro"/>
</dbReference>
<dbReference type="PANTHER" id="PTHR30069:SF29">
    <property type="entry name" value="HEMOGLOBIN AND HEMOGLOBIN-HAPTOGLOBIN-BINDING PROTEIN 1-RELATED"/>
    <property type="match status" value="1"/>
</dbReference>
<dbReference type="SUPFAM" id="SSF56935">
    <property type="entry name" value="Porins"/>
    <property type="match status" value="1"/>
</dbReference>
<feature type="domain" description="TonB-dependent receptor-like beta-barrel" evidence="9">
    <location>
        <begin position="309"/>
        <end position="734"/>
    </location>
</feature>
<dbReference type="PANTHER" id="PTHR30069">
    <property type="entry name" value="TONB-DEPENDENT OUTER MEMBRANE RECEPTOR"/>
    <property type="match status" value="1"/>
</dbReference>
<accession>E6Q5N0</accession>
<keyword evidence="3" id="KW-0812">Transmembrane</keyword>
<dbReference type="EMBL" id="CABO01000038">
    <property type="protein sequence ID" value="CBI02499.1"/>
    <property type="molecule type" value="Genomic_DNA"/>
</dbReference>
<evidence type="ECO:0000256" key="4">
    <source>
        <dbReference type="ARBA" id="ARBA00022729"/>
    </source>
</evidence>
<proteinExistence type="predicted"/>
<keyword evidence="7" id="KW-0675">Receptor</keyword>
<evidence type="ECO:0000256" key="3">
    <source>
        <dbReference type="ARBA" id="ARBA00022692"/>
    </source>
</evidence>
<dbReference type="InterPro" id="IPR012910">
    <property type="entry name" value="Plug_dom"/>
</dbReference>
<evidence type="ECO:0000256" key="7">
    <source>
        <dbReference type="ARBA" id="ARBA00023170"/>
    </source>
</evidence>
<sequence length="766" mass="83571">MSLFRRLSACLALVLTFVLAPRLASASTTGEVRGTVTAHGKPLAGAHVMLMGEGRHYMTVTGADGTFAIFHVPFGHYRLMTMRIGLGMQTRDIDLHSGEVLRLQIALRKLSTIIVTKVVANQSAAGTPVASTTIDRAQIKTLPTNNSLNSIVQTVPGIVAFSYNEPVAHGFHGLTYEIDGVPLPQGTSSNFSELIDPKNVSSVEVLTGAMPAEYGGSRIGAVVNIVTKRLLDLPPGLHTRLSAGIGNQGMGMASLDETARFGKTDVFFSTNNQRTNRGIDAPTYTPIHDQSSLADQFFRMVEHPNERTSLAFTFSNQLAQFQIPINTNPNNPNDPIVSVPGTDDVQREYDRFVNAAFSRYTKKGNGYLQVVPWFRSSRVVYAGDLSNDVLGTQPNPNGPGTISNIGLNQDRFVSYVGLRVANLVTSRHHAIKYGLDIQRASFQGSQTFAQLGLPNATTSQGQAGSETGLYVEDTWQPSKPLSFDYGVRWDTSHGYVSGSQISPRVGVNYAVDSKNILHAYYGRFYAAPQLEDTRAACVILQGCTTTPSYNLKPEYDSYYEAGFRHIFNSRLTGSIDFWFRNVANVLDTTQLLNTPLFAVFNNTVGQAHGIDIHLAGHDLRNVNSWFLSSTISQSLAGGISGSTFLFPPNQPTYPLQLEDHSQTVSANGAFTHRFGRKLRNFATLQTVYGTGFPVQFQNGNGLLPTHLTFDFGIGQELPTGNGKHLTATLEIDNVLNHQYIIKMANGFNTTQIANGRTVMLKLSETL</sequence>
<dbReference type="Gene3D" id="2.60.40.1120">
    <property type="entry name" value="Carboxypeptidase-like, regulatory domain"/>
    <property type="match status" value="1"/>
</dbReference>
<dbReference type="InterPro" id="IPR039426">
    <property type="entry name" value="TonB-dep_rcpt-like"/>
</dbReference>
<name>E6Q5N0_9ZZZZ</name>
<dbReference type="Gene3D" id="2.170.130.10">
    <property type="entry name" value="TonB-dependent receptor, plug domain"/>
    <property type="match status" value="1"/>
</dbReference>
<evidence type="ECO:0000256" key="5">
    <source>
        <dbReference type="ARBA" id="ARBA00023077"/>
    </source>
</evidence>
<evidence type="ECO:0000256" key="2">
    <source>
        <dbReference type="ARBA" id="ARBA00022448"/>
    </source>
</evidence>
<comment type="caution">
    <text evidence="11">The sequence shown here is derived from an EMBL/GenBank/DDBJ whole genome shotgun (WGS) entry which is preliminary data.</text>
</comment>
<dbReference type="InterPro" id="IPR000531">
    <property type="entry name" value="Beta-barrel_TonB"/>
</dbReference>
<dbReference type="Pfam" id="PF13620">
    <property type="entry name" value="CarboxypepD_reg"/>
    <property type="match status" value="1"/>
</dbReference>
<evidence type="ECO:0000256" key="1">
    <source>
        <dbReference type="ARBA" id="ARBA00004571"/>
    </source>
</evidence>
<dbReference type="Pfam" id="PF00593">
    <property type="entry name" value="TonB_dep_Rec_b-barrel"/>
    <property type="match status" value="1"/>
</dbReference>